<dbReference type="InterPro" id="IPR052744">
    <property type="entry name" value="GPAT/DAPAT"/>
</dbReference>
<gene>
    <name evidence="2" type="ORF">FIBSPDRAFT_845959</name>
</gene>
<proteinExistence type="predicted"/>
<keyword evidence="3" id="KW-1185">Reference proteome</keyword>
<dbReference type="STRING" id="436010.A0A167SWM1"/>
<evidence type="ECO:0000259" key="1">
    <source>
        <dbReference type="Pfam" id="PF01553"/>
    </source>
</evidence>
<dbReference type="OrthoDB" id="2427554at2759"/>
<feature type="non-terminal residue" evidence="2">
    <location>
        <position position="210"/>
    </location>
</feature>
<accession>A0A167SWM1</accession>
<dbReference type="Proteomes" id="UP000076532">
    <property type="component" value="Unassembled WGS sequence"/>
</dbReference>
<dbReference type="GO" id="GO:0004366">
    <property type="term" value="F:glycerol-3-phosphate O-acyltransferase activity"/>
    <property type="evidence" value="ECO:0007669"/>
    <property type="project" value="TreeGrafter"/>
</dbReference>
<sequence length="210" mass="23647">MITRVFFREIRLRGAFNVPRDGPVIFVGAPHSNQFLDPLLLVLEVHRESRRLVQFLTAAASMKRKFIGFFSRLMDSIPVERAADKAKKGTGLITLSPDDPCLVIGHGTKFTTEFSPKMQIMLPKTVNTAIAEVDTVISDTEMRIKREFGGESGKTTNRIREKTSELQAEDIQGLEFKTLPWVDQQQMYKHVYQSLKEGGCIGIFPEGTSN</sequence>
<dbReference type="AlphaFoldDB" id="A0A167SWM1"/>
<dbReference type="PANTHER" id="PTHR31605">
    <property type="entry name" value="GLYCEROL-3-PHOSPHATE O-ACYLTRANSFERASE 1"/>
    <property type="match status" value="1"/>
</dbReference>
<evidence type="ECO:0000313" key="3">
    <source>
        <dbReference type="Proteomes" id="UP000076532"/>
    </source>
</evidence>
<dbReference type="GO" id="GO:0008654">
    <property type="term" value="P:phospholipid biosynthetic process"/>
    <property type="evidence" value="ECO:0007669"/>
    <property type="project" value="TreeGrafter"/>
</dbReference>
<dbReference type="GO" id="GO:0016287">
    <property type="term" value="F:glycerone-phosphate O-acyltransferase activity"/>
    <property type="evidence" value="ECO:0007669"/>
    <property type="project" value="TreeGrafter"/>
</dbReference>
<dbReference type="InterPro" id="IPR002123">
    <property type="entry name" value="Plipid/glycerol_acylTrfase"/>
</dbReference>
<name>A0A167SWM1_9AGAM</name>
<organism evidence="2 3">
    <name type="scientific">Athelia psychrophila</name>
    <dbReference type="NCBI Taxonomy" id="1759441"/>
    <lineage>
        <taxon>Eukaryota</taxon>
        <taxon>Fungi</taxon>
        <taxon>Dikarya</taxon>
        <taxon>Basidiomycota</taxon>
        <taxon>Agaricomycotina</taxon>
        <taxon>Agaricomycetes</taxon>
        <taxon>Agaricomycetidae</taxon>
        <taxon>Atheliales</taxon>
        <taxon>Atheliaceae</taxon>
        <taxon>Athelia</taxon>
    </lineage>
</organism>
<dbReference type="EMBL" id="KV418697">
    <property type="protein sequence ID" value="KZP02319.1"/>
    <property type="molecule type" value="Genomic_DNA"/>
</dbReference>
<evidence type="ECO:0000313" key="2">
    <source>
        <dbReference type="EMBL" id="KZP02319.1"/>
    </source>
</evidence>
<protein>
    <recommendedName>
        <fullName evidence="1">Phospholipid/glycerol acyltransferase domain-containing protein</fullName>
    </recommendedName>
</protein>
<reference evidence="2 3" key="1">
    <citation type="journal article" date="2016" name="Mol. Biol. Evol.">
        <title>Comparative Genomics of Early-Diverging Mushroom-Forming Fungi Provides Insights into the Origins of Lignocellulose Decay Capabilities.</title>
        <authorList>
            <person name="Nagy L.G."/>
            <person name="Riley R."/>
            <person name="Tritt A."/>
            <person name="Adam C."/>
            <person name="Daum C."/>
            <person name="Floudas D."/>
            <person name="Sun H."/>
            <person name="Yadav J.S."/>
            <person name="Pangilinan J."/>
            <person name="Larsson K.H."/>
            <person name="Matsuura K."/>
            <person name="Barry K."/>
            <person name="Labutti K."/>
            <person name="Kuo R."/>
            <person name="Ohm R.A."/>
            <person name="Bhattacharya S.S."/>
            <person name="Shirouzu T."/>
            <person name="Yoshinaga Y."/>
            <person name="Martin F.M."/>
            <person name="Grigoriev I.V."/>
            <person name="Hibbett D.S."/>
        </authorList>
    </citation>
    <scope>NUCLEOTIDE SEQUENCE [LARGE SCALE GENOMIC DNA]</scope>
    <source>
        <strain evidence="2 3">CBS 109695</strain>
    </source>
</reference>
<dbReference type="PANTHER" id="PTHR31605:SF0">
    <property type="entry name" value="GLYCEROL-3-PHOSPHATE O-ACYLTRANSFERASE 1"/>
    <property type="match status" value="1"/>
</dbReference>
<dbReference type="Pfam" id="PF01553">
    <property type="entry name" value="Acyltransferase"/>
    <property type="match status" value="1"/>
</dbReference>
<feature type="domain" description="Phospholipid/glycerol acyltransferase" evidence="1">
    <location>
        <begin position="10"/>
        <end position="88"/>
    </location>
</feature>